<dbReference type="AlphaFoldDB" id="A0A7C9EB18"/>
<feature type="compositionally biased region" description="Polar residues" evidence="1">
    <location>
        <begin position="90"/>
        <end position="102"/>
    </location>
</feature>
<protein>
    <submittedName>
        <fullName evidence="2">Uncharacterized protein</fullName>
    </submittedName>
</protein>
<feature type="region of interest" description="Disordered" evidence="1">
    <location>
        <begin position="90"/>
        <end position="109"/>
    </location>
</feature>
<accession>A0A7C9EB18</accession>
<evidence type="ECO:0000256" key="1">
    <source>
        <dbReference type="SAM" id="MobiDB-lite"/>
    </source>
</evidence>
<reference evidence="2" key="2">
    <citation type="submission" date="2020-07" db="EMBL/GenBank/DDBJ databases">
        <authorList>
            <person name="Vera ALvarez R."/>
            <person name="Arias-Moreno D.M."/>
            <person name="Jimenez-Jacinto V."/>
            <person name="Jimenez-Bremont J.F."/>
            <person name="Swaminathan K."/>
            <person name="Moose S.P."/>
            <person name="Guerrero-Gonzalez M.L."/>
            <person name="Marino-Ramirez L."/>
            <person name="Landsman D."/>
            <person name="Rodriguez-Kessler M."/>
            <person name="Delgado-Sanchez P."/>
        </authorList>
    </citation>
    <scope>NUCLEOTIDE SEQUENCE</scope>
    <source>
        <tissue evidence="2">Cladode</tissue>
    </source>
</reference>
<evidence type="ECO:0000313" key="2">
    <source>
        <dbReference type="EMBL" id="MBA4664921.1"/>
    </source>
</evidence>
<sequence>MKMMQDCKMMQWLDCAFICTLTQVMYIRRARPVDFNSSYVYKNGKTQKPGVPPKMKMANDSTSEIGLIFLDKRRPLCHTFLCPFSFLDRQSSGSKARSMNQCTEKERKS</sequence>
<dbReference type="EMBL" id="GISG01225615">
    <property type="protein sequence ID" value="MBA4664921.1"/>
    <property type="molecule type" value="Transcribed_RNA"/>
</dbReference>
<reference evidence="2" key="1">
    <citation type="journal article" date="2013" name="J. Plant Res.">
        <title>Effect of fungi and light on seed germination of three Opuntia species from semiarid lands of central Mexico.</title>
        <authorList>
            <person name="Delgado-Sanchez P."/>
            <person name="Jimenez-Bremont J.F."/>
            <person name="Guerrero-Gonzalez Mde L."/>
            <person name="Flores J."/>
        </authorList>
    </citation>
    <scope>NUCLEOTIDE SEQUENCE</scope>
    <source>
        <tissue evidence="2">Cladode</tissue>
    </source>
</reference>
<organism evidence="2">
    <name type="scientific">Opuntia streptacantha</name>
    <name type="common">Prickly pear cactus</name>
    <name type="synonym">Opuntia cardona</name>
    <dbReference type="NCBI Taxonomy" id="393608"/>
    <lineage>
        <taxon>Eukaryota</taxon>
        <taxon>Viridiplantae</taxon>
        <taxon>Streptophyta</taxon>
        <taxon>Embryophyta</taxon>
        <taxon>Tracheophyta</taxon>
        <taxon>Spermatophyta</taxon>
        <taxon>Magnoliopsida</taxon>
        <taxon>eudicotyledons</taxon>
        <taxon>Gunneridae</taxon>
        <taxon>Pentapetalae</taxon>
        <taxon>Caryophyllales</taxon>
        <taxon>Cactineae</taxon>
        <taxon>Cactaceae</taxon>
        <taxon>Opuntioideae</taxon>
        <taxon>Opuntia</taxon>
    </lineage>
</organism>
<name>A0A7C9EB18_OPUST</name>
<proteinExistence type="predicted"/>